<evidence type="ECO:0000259" key="1">
    <source>
        <dbReference type="PROSITE" id="PS50104"/>
    </source>
</evidence>
<dbReference type="SUPFAM" id="SSF52200">
    <property type="entry name" value="Toll/Interleukin receptor TIR domain"/>
    <property type="match status" value="1"/>
</dbReference>
<name>A0A6P1Z9X0_9BACT</name>
<dbReference type="InterPro" id="IPR035897">
    <property type="entry name" value="Toll_tir_struct_dom_sf"/>
</dbReference>
<dbReference type="Pfam" id="PF13676">
    <property type="entry name" value="TIR_2"/>
    <property type="match status" value="1"/>
</dbReference>
<accession>A0A6P1Z9X0</accession>
<dbReference type="GO" id="GO:0007165">
    <property type="term" value="P:signal transduction"/>
    <property type="evidence" value="ECO:0007669"/>
    <property type="project" value="InterPro"/>
</dbReference>
<dbReference type="EMBL" id="QMIF01000027">
    <property type="protein sequence ID" value="TVM30214.1"/>
    <property type="molecule type" value="Genomic_DNA"/>
</dbReference>
<gene>
    <name evidence="2" type="ORF">DQK91_21430</name>
</gene>
<evidence type="ECO:0000313" key="2">
    <source>
        <dbReference type="EMBL" id="TVM30214.1"/>
    </source>
</evidence>
<reference evidence="2 3" key="1">
    <citation type="submission" date="2018-06" db="EMBL/GenBank/DDBJ databases">
        <title>Complete genome of Desulfovibrio marinus P48SEP.</title>
        <authorList>
            <person name="Crispim J.S."/>
            <person name="Vidigal P.M.P."/>
            <person name="Silva L.C.F."/>
            <person name="Araujo L.C."/>
            <person name="Laguardia C.N."/>
            <person name="Dias R.S."/>
            <person name="Sousa M.P."/>
            <person name="Paula S.O."/>
            <person name="Silva C."/>
        </authorList>
    </citation>
    <scope>NUCLEOTIDE SEQUENCE [LARGE SCALE GENOMIC DNA]</scope>
    <source>
        <strain evidence="2 3">P48SEP</strain>
    </source>
</reference>
<dbReference type="Proteomes" id="UP000434052">
    <property type="component" value="Unassembled WGS sequence"/>
</dbReference>
<feature type="domain" description="TIR" evidence="1">
    <location>
        <begin position="1"/>
        <end position="115"/>
    </location>
</feature>
<proteinExistence type="predicted"/>
<dbReference type="PROSITE" id="PS50104">
    <property type="entry name" value="TIR"/>
    <property type="match status" value="1"/>
</dbReference>
<dbReference type="OrthoDB" id="7052909at2"/>
<dbReference type="InterPro" id="IPR000157">
    <property type="entry name" value="TIR_dom"/>
</dbReference>
<dbReference type="AlphaFoldDB" id="A0A6P1Z9X0"/>
<dbReference type="Gene3D" id="3.40.50.10140">
    <property type="entry name" value="Toll/interleukin-1 receptor homology (TIR) domain"/>
    <property type="match status" value="1"/>
</dbReference>
<protein>
    <recommendedName>
        <fullName evidence="1">TIR domain-containing protein</fullName>
    </recommendedName>
</protein>
<sequence length="115" mass="13870">MSFDLFISYARKDNQSNSITDFVEHLKAEYQAFAGRPLEVFFDKNDIHGMQDWRHRILQGLRESRLLLACLSPDYFDSEWCEWEFNEYLKSELGRAWTWNYSSEFSRPCSKPNRR</sequence>
<evidence type="ECO:0000313" key="3">
    <source>
        <dbReference type="Proteomes" id="UP000434052"/>
    </source>
</evidence>
<comment type="caution">
    <text evidence="2">The sequence shown here is derived from an EMBL/GenBank/DDBJ whole genome shotgun (WGS) entry which is preliminary data.</text>
</comment>
<dbReference type="RefSeq" id="WP_144307457.1">
    <property type="nucleotide sequence ID" value="NZ_QMIF01000027.1"/>
</dbReference>
<organism evidence="2 3">
    <name type="scientific">Oceanidesulfovibrio marinus</name>
    <dbReference type="NCBI Taxonomy" id="370038"/>
    <lineage>
        <taxon>Bacteria</taxon>
        <taxon>Pseudomonadati</taxon>
        <taxon>Thermodesulfobacteriota</taxon>
        <taxon>Desulfovibrionia</taxon>
        <taxon>Desulfovibrionales</taxon>
        <taxon>Desulfovibrionaceae</taxon>
        <taxon>Oceanidesulfovibrio</taxon>
    </lineage>
</organism>